<gene>
    <name evidence="2" type="ORF">C4D60_Mb09t14790</name>
</gene>
<evidence type="ECO:0000313" key="2">
    <source>
        <dbReference type="EMBL" id="THU47371.1"/>
    </source>
</evidence>
<dbReference type="PANTHER" id="PTHR33156">
    <property type="entry name" value="OS02G0230000 PROTEIN"/>
    <property type="match status" value="1"/>
</dbReference>
<evidence type="ECO:0000313" key="3">
    <source>
        <dbReference type="Proteomes" id="UP000317650"/>
    </source>
</evidence>
<dbReference type="PANTHER" id="PTHR33156:SF43">
    <property type="entry name" value="OS02G0273900 PROTEIN"/>
    <property type="match status" value="1"/>
</dbReference>
<comment type="caution">
    <text evidence="2">The sequence shown here is derived from an EMBL/GenBank/DDBJ whole genome shotgun (WGS) entry which is preliminary data.</text>
</comment>
<sequence length="102" mass="10821">MASPLLLRSRASIRAVSMSLRSSKSSMHEPQLSPPSSCLRSPVASSKRRGCCAPRLPALSSSRCLASMLPLHAAVASARLNSLLPAEPQSWGWVPQGISMPL</sequence>
<dbReference type="AlphaFoldDB" id="A0A4S8IGK2"/>
<organism evidence="2 3">
    <name type="scientific">Musa balbisiana</name>
    <name type="common">Banana</name>
    <dbReference type="NCBI Taxonomy" id="52838"/>
    <lineage>
        <taxon>Eukaryota</taxon>
        <taxon>Viridiplantae</taxon>
        <taxon>Streptophyta</taxon>
        <taxon>Embryophyta</taxon>
        <taxon>Tracheophyta</taxon>
        <taxon>Spermatophyta</taxon>
        <taxon>Magnoliopsida</taxon>
        <taxon>Liliopsida</taxon>
        <taxon>Zingiberales</taxon>
        <taxon>Musaceae</taxon>
        <taxon>Musa</taxon>
    </lineage>
</organism>
<reference evidence="2 3" key="1">
    <citation type="journal article" date="2019" name="Nat. Plants">
        <title>Genome sequencing of Musa balbisiana reveals subgenome evolution and function divergence in polyploid bananas.</title>
        <authorList>
            <person name="Yao X."/>
        </authorList>
    </citation>
    <scope>NUCLEOTIDE SEQUENCE [LARGE SCALE GENOMIC DNA]</scope>
    <source>
        <strain evidence="3">cv. DH-PKW</strain>
        <tissue evidence="2">Leaves</tissue>
    </source>
</reference>
<protein>
    <submittedName>
        <fullName evidence="2">Uncharacterized protein</fullName>
    </submittedName>
</protein>
<keyword evidence="3" id="KW-1185">Reference proteome</keyword>
<feature type="region of interest" description="Disordered" evidence="1">
    <location>
        <begin position="18"/>
        <end position="43"/>
    </location>
</feature>
<dbReference type="Proteomes" id="UP000317650">
    <property type="component" value="Chromosome 9"/>
</dbReference>
<evidence type="ECO:0000256" key="1">
    <source>
        <dbReference type="SAM" id="MobiDB-lite"/>
    </source>
</evidence>
<proteinExistence type="predicted"/>
<dbReference type="InterPro" id="IPR043459">
    <property type="entry name" value="NFD6/NOXY2-like"/>
</dbReference>
<name>A0A4S8IGK2_MUSBA</name>
<accession>A0A4S8IGK2</accession>
<dbReference type="EMBL" id="PYDT01000010">
    <property type="protein sequence ID" value="THU47371.1"/>
    <property type="molecule type" value="Genomic_DNA"/>
</dbReference>